<gene>
    <name evidence="15" type="ORF">BD31_I1045</name>
</gene>
<evidence type="ECO:0000259" key="13">
    <source>
        <dbReference type="Pfam" id="PF02687"/>
    </source>
</evidence>
<feature type="transmembrane region" description="Helical" evidence="12">
    <location>
        <begin position="270"/>
        <end position="292"/>
    </location>
</feature>
<dbReference type="InterPro" id="IPR040690">
    <property type="entry name" value="FtsX_ECD"/>
</dbReference>
<dbReference type="NCBIfam" id="TIGR00439">
    <property type="entry name" value="FtsX_Gneg"/>
    <property type="match status" value="1"/>
</dbReference>
<evidence type="ECO:0000256" key="9">
    <source>
        <dbReference type="ARBA" id="ARBA00022989"/>
    </source>
</evidence>
<evidence type="ECO:0000259" key="14">
    <source>
        <dbReference type="Pfam" id="PF18075"/>
    </source>
</evidence>
<evidence type="ECO:0000256" key="4">
    <source>
        <dbReference type="ARBA" id="ARBA00021907"/>
    </source>
</evidence>
<evidence type="ECO:0000313" key="16">
    <source>
        <dbReference type="Proteomes" id="UP000003423"/>
    </source>
</evidence>
<keyword evidence="7" id="KW-0132">Cell division</keyword>
<keyword evidence="16" id="KW-1185">Reference proteome</keyword>
<protein>
    <recommendedName>
        <fullName evidence="4">Cell division protein FtsX</fullName>
    </recommendedName>
</protein>
<feature type="domain" description="FtsX extracellular" evidence="14">
    <location>
        <begin position="62"/>
        <end position="154"/>
    </location>
</feature>
<dbReference type="AlphaFoldDB" id="I3D0Z6"/>
<evidence type="ECO:0000256" key="7">
    <source>
        <dbReference type="ARBA" id="ARBA00022618"/>
    </source>
</evidence>
<dbReference type="Proteomes" id="UP000003423">
    <property type="component" value="Unassembled WGS sequence"/>
</dbReference>
<proteinExistence type="inferred from homology"/>
<reference evidence="15 16" key="1">
    <citation type="journal article" date="2012" name="J. Bacteriol.">
        <title>Genome sequence of "Candidatus Nitrosopumilus salaria" BD31, an ammonia-oxidizing archaeon from the San Francisco Bay estuary.</title>
        <authorList>
            <person name="Mosier A.C."/>
            <person name="Allen E.E."/>
            <person name="Kim M."/>
            <person name="Ferriera S."/>
            <person name="Francis C.A."/>
        </authorList>
    </citation>
    <scope>NUCLEOTIDE SEQUENCE [LARGE SCALE GENOMIC DNA]</scope>
    <source>
        <strain evidence="15 16">BD31</strain>
    </source>
</reference>
<organism evidence="15 16">
    <name type="scientific">Candidatus Nitrosopumilus salarius BD31</name>
    <dbReference type="NCBI Taxonomy" id="859350"/>
    <lineage>
        <taxon>Archaea</taxon>
        <taxon>Nitrososphaerota</taxon>
        <taxon>Nitrososphaeria</taxon>
        <taxon>Nitrosopumilales</taxon>
        <taxon>Nitrosopumilaceae</taxon>
        <taxon>Nitrosopumilus</taxon>
    </lineage>
</organism>
<keyword evidence="8 12" id="KW-0812">Transmembrane</keyword>
<comment type="caution">
    <text evidence="15">The sequence shown here is derived from an EMBL/GenBank/DDBJ whole genome shotgun (WGS) entry which is preliminary data.</text>
</comment>
<keyword evidence="6" id="KW-0997">Cell inner membrane</keyword>
<feature type="transmembrane region" description="Helical" evidence="12">
    <location>
        <begin position="222"/>
        <end position="250"/>
    </location>
</feature>
<evidence type="ECO:0000256" key="5">
    <source>
        <dbReference type="ARBA" id="ARBA00022475"/>
    </source>
</evidence>
<evidence type="ECO:0000313" key="15">
    <source>
        <dbReference type="EMBL" id="EIJ65389.1"/>
    </source>
</evidence>
<evidence type="ECO:0000256" key="10">
    <source>
        <dbReference type="ARBA" id="ARBA00023136"/>
    </source>
</evidence>
<dbReference type="GO" id="GO:0005886">
    <property type="term" value="C:plasma membrane"/>
    <property type="evidence" value="ECO:0007669"/>
    <property type="project" value="UniProtKB-SubCell"/>
</dbReference>
<dbReference type="PATRIC" id="fig|859350.6.peg.1547"/>
<evidence type="ECO:0000256" key="6">
    <source>
        <dbReference type="ARBA" id="ARBA00022519"/>
    </source>
</evidence>
<dbReference type="GO" id="GO:0051301">
    <property type="term" value="P:cell division"/>
    <property type="evidence" value="ECO:0007669"/>
    <property type="project" value="UniProtKB-KW"/>
</dbReference>
<keyword evidence="9 12" id="KW-1133">Transmembrane helix</keyword>
<feature type="transmembrane region" description="Helical" evidence="12">
    <location>
        <begin position="174"/>
        <end position="194"/>
    </location>
</feature>
<feature type="domain" description="ABC3 transporter permease C-terminal" evidence="13">
    <location>
        <begin position="177"/>
        <end position="299"/>
    </location>
</feature>
<dbReference type="GO" id="GO:0032153">
    <property type="term" value="C:cell division site"/>
    <property type="evidence" value="ECO:0007669"/>
    <property type="project" value="TreeGrafter"/>
</dbReference>
<feature type="transmembrane region" description="Helical" evidence="12">
    <location>
        <begin position="23"/>
        <end position="47"/>
    </location>
</feature>
<sequence>MSTWLIQQTQALRLVLSRFRHNLLSTVFISLAIAVSLALPVIVYLVLDSFSGVTTTLKSESNINIFLEPNIDHTVRDSIHNILASHTTIESFIFVPKEKALEQLAQTTANQNILAGLDHNPLPDAFFIQLSTLDSQSISALTEQLRTMDGVAEVQIDNAWLKRLNYLLTIGKKAMFVLVILLGFAVFAVIGNTIRMQILTQQEEIEVSQLIGATKSFIRRPFLYAGAAYGMIGGLFALLISSGVILLFNQSISALASEYQTQFSLHLPDFNVFLTTCLTAMIIGLLSAYLAVSKSLFKSIN</sequence>
<dbReference type="PANTHER" id="PTHR47755">
    <property type="entry name" value="CELL DIVISION PROTEIN FTSX"/>
    <property type="match status" value="1"/>
</dbReference>
<evidence type="ECO:0000256" key="1">
    <source>
        <dbReference type="ARBA" id="ARBA00004429"/>
    </source>
</evidence>
<evidence type="ECO:0000256" key="12">
    <source>
        <dbReference type="SAM" id="Phobius"/>
    </source>
</evidence>
<evidence type="ECO:0000256" key="8">
    <source>
        <dbReference type="ARBA" id="ARBA00022692"/>
    </source>
</evidence>
<dbReference type="Gene3D" id="3.30.70.3040">
    <property type="match status" value="1"/>
</dbReference>
<dbReference type="Pfam" id="PF18075">
    <property type="entry name" value="FtsX_ECD"/>
    <property type="match status" value="1"/>
</dbReference>
<dbReference type="Pfam" id="PF02687">
    <property type="entry name" value="FtsX"/>
    <property type="match status" value="1"/>
</dbReference>
<keyword evidence="11" id="KW-0131">Cell cycle</keyword>
<keyword evidence="5" id="KW-1003">Cell membrane</keyword>
<dbReference type="EMBL" id="AEXL02000126">
    <property type="protein sequence ID" value="EIJ65389.1"/>
    <property type="molecule type" value="Genomic_DNA"/>
</dbReference>
<comment type="subcellular location">
    <subcellularLocation>
        <location evidence="1">Cell inner membrane</location>
        <topology evidence="1">Multi-pass membrane protein</topology>
    </subcellularLocation>
</comment>
<keyword evidence="10 12" id="KW-0472">Membrane</keyword>
<dbReference type="InterPro" id="IPR003838">
    <property type="entry name" value="ABC3_permease_C"/>
</dbReference>
<dbReference type="PANTHER" id="PTHR47755:SF1">
    <property type="entry name" value="CELL DIVISION PROTEIN FTSX"/>
    <property type="match status" value="1"/>
</dbReference>
<name>I3D0Z6_9ARCH</name>
<accession>I3D0Z6</accession>
<dbReference type="PIRSF" id="PIRSF003097">
    <property type="entry name" value="FtsX"/>
    <property type="match status" value="1"/>
</dbReference>
<dbReference type="InterPro" id="IPR004513">
    <property type="entry name" value="FtsX"/>
</dbReference>
<comment type="similarity">
    <text evidence="2">Belongs to the ABC-4 integral membrane protein family. FtsX subfamily.</text>
</comment>
<evidence type="ECO:0000256" key="2">
    <source>
        <dbReference type="ARBA" id="ARBA00007379"/>
    </source>
</evidence>
<dbReference type="InterPro" id="IPR047590">
    <property type="entry name" value="FtsX_proteobact-type"/>
</dbReference>
<comment type="subunit">
    <text evidence="3">Forms a membrane-associated complex with FtsE.</text>
</comment>
<dbReference type="TCDB" id="3.A.1.140.5">
    <property type="family name" value="the atp-binding cassette (abc) superfamily"/>
</dbReference>
<evidence type="ECO:0000256" key="11">
    <source>
        <dbReference type="ARBA" id="ARBA00023306"/>
    </source>
</evidence>
<evidence type="ECO:0000256" key="3">
    <source>
        <dbReference type="ARBA" id="ARBA00011160"/>
    </source>
</evidence>